<dbReference type="PANTHER" id="PTHR35901:SF1">
    <property type="entry name" value="EXONUCLEASE VAPC9"/>
    <property type="match status" value="1"/>
</dbReference>
<keyword evidence="6" id="KW-0800">Toxin</keyword>
<dbReference type="InterPro" id="IPR029060">
    <property type="entry name" value="PIN-like_dom_sf"/>
</dbReference>
<dbReference type="Proteomes" id="UP001595937">
    <property type="component" value="Unassembled WGS sequence"/>
</dbReference>
<gene>
    <name evidence="6" type="primary">vapC</name>
    <name evidence="8" type="ORF">ACFPK8_09980</name>
</gene>
<keyword evidence="9" id="KW-1185">Reference proteome</keyword>
<dbReference type="EMBL" id="JBHSLN010000023">
    <property type="protein sequence ID" value="MFC5297838.1"/>
    <property type="molecule type" value="Genomic_DNA"/>
</dbReference>
<dbReference type="SUPFAM" id="SSF88723">
    <property type="entry name" value="PIN domain-like"/>
    <property type="match status" value="1"/>
</dbReference>
<dbReference type="Pfam" id="PF01850">
    <property type="entry name" value="PIN"/>
    <property type="match status" value="1"/>
</dbReference>
<organism evidence="8 9">
    <name type="scientific">Brachybacterium tyrofermentans</name>
    <dbReference type="NCBI Taxonomy" id="47848"/>
    <lineage>
        <taxon>Bacteria</taxon>
        <taxon>Bacillati</taxon>
        <taxon>Actinomycetota</taxon>
        <taxon>Actinomycetes</taxon>
        <taxon>Micrococcales</taxon>
        <taxon>Dermabacteraceae</taxon>
        <taxon>Brachybacterium</taxon>
    </lineage>
</organism>
<evidence type="ECO:0000313" key="9">
    <source>
        <dbReference type="Proteomes" id="UP001595937"/>
    </source>
</evidence>
<sequence length="138" mass="14904">MIVLDASVAAELLLDQPSAPAIAATLEGQDIAAPELLGVEMLSILRAWTRGRGLDVTRAQEALIDLEDLGIAWYSDRPLLRVAWGKRDNASAYDAIYLALAETLSVPAHEVRVLTLDRRLARAFPSLTTIPQDGGGTR</sequence>
<keyword evidence="5 6" id="KW-0460">Magnesium</keyword>
<comment type="function">
    <text evidence="6">Toxic component of a toxin-antitoxin (TA) system. An RNase.</text>
</comment>
<dbReference type="HAMAP" id="MF_00265">
    <property type="entry name" value="VapC_Nob1"/>
    <property type="match status" value="1"/>
</dbReference>
<comment type="cofactor">
    <cofactor evidence="6">
        <name>Mg(2+)</name>
        <dbReference type="ChEBI" id="CHEBI:18420"/>
    </cofactor>
</comment>
<evidence type="ECO:0000259" key="7">
    <source>
        <dbReference type="Pfam" id="PF01850"/>
    </source>
</evidence>
<dbReference type="Gene3D" id="3.40.50.1010">
    <property type="entry name" value="5'-nuclease"/>
    <property type="match status" value="1"/>
</dbReference>
<evidence type="ECO:0000313" key="8">
    <source>
        <dbReference type="EMBL" id="MFC5297838.1"/>
    </source>
</evidence>
<dbReference type="InterPro" id="IPR002716">
    <property type="entry name" value="PIN_dom"/>
</dbReference>
<comment type="similarity">
    <text evidence="6">Belongs to the PINc/VapC protein family.</text>
</comment>
<keyword evidence="4 6" id="KW-0378">Hydrolase</keyword>
<feature type="binding site" evidence="6">
    <location>
        <position position="94"/>
    </location>
    <ligand>
        <name>Mg(2+)</name>
        <dbReference type="ChEBI" id="CHEBI:18420"/>
    </ligand>
</feature>
<protein>
    <recommendedName>
        <fullName evidence="6">Ribonuclease VapC</fullName>
        <shortName evidence="6">RNase VapC</shortName>
        <ecNumber evidence="6">3.1.-.-</ecNumber>
    </recommendedName>
    <alternativeName>
        <fullName evidence="6">Toxin VapC</fullName>
    </alternativeName>
</protein>
<dbReference type="InterPro" id="IPR022907">
    <property type="entry name" value="VapC_family"/>
</dbReference>
<dbReference type="EC" id="3.1.-.-" evidence="6"/>
<dbReference type="PANTHER" id="PTHR35901">
    <property type="entry name" value="RIBONUCLEASE VAPC3"/>
    <property type="match status" value="1"/>
</dbReference>
<proteinExistence type="inferred from homology"/>
<dbReference type="RefSeq" id="WP_343923731.1">
    <property type="nucleotide sequence ID" value="NZ_BAAAIR010000034.1"/>
</dbReference>
<evidence type="ECO:0000256" key="6">
    <source>
        <dbReference type="HAMAP-Rule" id="MF_00265"/>
    </source>
</evidence>
<comment type="caution">
    <text evidence="8">The sequence shown here is derived from an EMBL/GenBank/DDBJ whole genome shotgun (WGS) entry which is preliminary data.</text>
</comment>
<keyword evidence="1 6" id="KW-1277">Toxin-antitoxin system</keyword>
<feature type="domain" description="PIN" evidence="7">
    <location>
        <begin position="2"/>
        <end position="123"/>
    </location>
</feature>
<evidence type="ECO:0000256" key="1">
    <source>
        <dbReference type="ARBA" id="ARBA00022649"/>
    </source>
</evidence>
<evidence type="ECO:0000256" key="3">
    <source>
        <dbReference type="ARBA" id="ARBA00022723"/>
    </source>
</evidence>
<reference evidence="9" key="1">
    <citation type="journal article" date="2019" name="Int. J. Syst. Evol. Microbiol.">
        <title>The Global Catalogue of Microorganisms (GCM) 10K type strain sequencing project: providing services to taxonomists for standard genome sequencing and annotation.</title>
        <authorList>
            <consortium name="The Broad Institute Genomics Platform"/>
            <consortium name="The Broad Institute Genome Sequencing Center for Infectious Disease"/>
            <person name="Wu L."/>
            <person name="Ma J."/>
        </authorList>
    </citation>
    <scope>NUCLEOTIDE SEQUENCE [LARGE SCALE GENOMIC DNA]</scope>
    <source>
        <strain evidence="9">CGMCC 1.16455</strain>
    </source>
</reference>
<evidence type="ECO:0000256" key="2">
    <source>
        <dbReference type="ARBA" id="ARBA00022722"/>
    </source>
</evidence>
<name>A0ABW0FGH9_9MICO</name>
<keyword evidence="3 6" id="KW-0479">Metal-binding</keyword>
<dbReference type="CDD" id="cd09873">
    <property type="entry name" value="PIN_Pae0151-like"/>
    <property type="match status" value="1"/>
</dbReference>
<evidence type="ECO:0000256" key="4">
    <source>
        <dbReference type="ARBA" id="ARBA00022801"/>
    </source>
</evidence>
<accession>A0ABW0FGH9</accession>
<dbReference type="InterPro" id="IPR044153">
    <property type="entry name" value="PIN_Pae0151-like"/>
</dbReference>
<dbReference type="GeneID" id="303297180"/>
<keyword evidence="2 6" id="KW-0540">Nuclease</keyword>
<feature type="binding site" evidence="6">
    <location>
        <position position="5"/>
    </location>
    <ligand>
        <name>Mg(2+)</name>
        <dbReference type="ChEBI" id="CHEBI:18420"/>
    </ligand>
</feature>
<dbReference type="InterPro" id="IPR051619">
    <property type="entry name" value="TypeII_TA_RNase_PINc/VapC"/>
</dbReference>
<evidence type="ECO:0000256" key="5">
    <source>
        <dbReference type="ARBA" id="ARBA00022842"/>
    </source>
</evidence>